<dbReference type="GO" id="GO:0008270">
    <property type="term" value="F:zinc ion binding"/>
    <property type="evidence" value="ECO:0007669"/>
    <property type="project" value="UniProtKB-KW"/>
</dbReference>
<feature type="compositionally biased region" description="Acidic residues" evidence="3">
    <location>
        <begin position="211"/>
        <end position="224"/>
    </location>
</feature>
<feature type="compositionally biased region" description="Polar residues" evidence="3">
    <location>
        <begin position="294"/>
        <end position="318"/>
    </location>
</feature>
<feature type="region of interest" description="Disordered" evidence="3">
    <location>
        <begin position="70"/>
        <end position="325"/>
    </location>
</feature>
<feature type="coiled-coil region" evidence="2">
    <location>
        <begin position="748"/>
        <end position="796"/>
    </location>
</feature>
<feature type="domain" description="C3H1-type" evidence="4">
    <location>
        <begin position="1078"/>
        <end position="1106"/>
    </location>
</feature>
<evidence type="ECO:0000259" key="4">
    <source>
        <dbReference type="PROSITE" id="PS50103"/>
    </source>
</evidence>
<evidence type="ECO:0000313" key="5">
    <source>
        <dbReference type="EMBL" id="KAH6647033.1"/>
    </source>
</evidence>
<evidence type="ECO:0000256" key="3">
    <source>
        <dbReference type="SAM" id="MobiDB-lite"/>
    </source>
</evidence>
<feature type="compositionally biased region" description="Polar residues" evidence="3">
    <location>
        <begin position="923"/>
        <end position="952"/>
    </location>
</feature>
<sequence length="1180" mass="126594">MSQPPYDYPPYLGQPPQHPYQYAPRPHIQPASSFYTSPQEPSPAVVAGNHAAINGSFEYNGSRIPGLGMSVGSNTPLPPMPYRVESNPSHPQAPYRGRSSPGAPRRQDQTMAGLGKATKFVAQPSAPTAVLVRSNEPSEEGEFSEAQFEDLYEPRSVVVGLGDGPKQQSTAGPKEDSAGSADDADGSSIYDTGSAREEMVIDSTSASQPAVDEDDDYEPGEYEPEYQPRERTGSYSPRLSPHEARPSQHVTKIVASEVNGYAQAPQSFSSFTARDGASKQATERTTKQNGEVPLTTTQSAQPAQSPDHNQSANVSSLPYKSVTEAKKKAQEAILGLWPLKVRYQNYLDEGLDPRIVKSLFTDLGLDTSAPKPAVALSRPSAPETSIHAEKQPEAQASPQSTSQPASTSASSKLVPDKSTSISDSKTQAKKSAQEERKDKIARMLAEKKKKNAAQPASTAEVSVTSKPLVPAITPTGSEPSDAAKVKLRAQNNQKILEKLAALKKQQVKKTNSAEQPAPATAAESSKTQDSAAILGAPSTKQATVPSTSLDADVSSTPGGPAGLSVSSSPRSTPKPRNVKRPVASDFDGYPLNGNTFKRTRTQETLIIDVSDDEDVEMDLGSPTEPPGAAMPNNTLTRQNSLGAFPPLTHARSWRSQKSSPATPAVATPSEHGQKLDLLTLQIQEARRKIAEAEAKKAALKKPNELTTPLAQSPARTPVPPESSTLSKPSDSVKASKVERCDPIASYQLPIIDAALREKQDRLEQLRAEAVRLDLEIQAKLSERQQLAIEMEDLEIARPQAPEAGTLEKAASEETSNEILAVPTTHGHAAAGVNLHQPDPVVPKSNTTNPEMSIPEVANQVEHAQAMDEATESSPENTNMDIDSDSDSSSVTDASDNVATAIQEAIVQTEPPSNTRVEFDMPQTEASTRTDSLSSPQSTNGEGSGSNNDSAVETGNAGGDPVPVDVDVPMQISDAEDEDSYEPAPMQISDHDPAHVAREGEVADEEPYEPSPAQLVQPASHAEPRPRAAEAIPPSTLSASDLLSYESPLRYFHAYKFHPQYMESVPGGLKSMTYSSRIDATRPICPFLIDGGECPNGPGCEFQHFDTMMRSDSDIIQELGSTDLYTGEQKDQFIDGLKKVLANLKRKKLKDFDSISRALVQYRSDFLGDKSKVLPLKDVVI</sequence>
<keyword evidence="6" id="KW-1185">Reference proteome</keyword>
<evidence type="ECO:0000313" key="6">
    <source>
        <dbReference type="Proteomes" id="UP000758603"/>
    </source>
</evidence>
<feature type="compositionally biased region" description="Acidic residues" evidence="3">
    <location>
        <begin position="137"/>
        <end position="151"/>
    </location>
</feature>
<feature type="compositionally biased region" description="Low complexity" evidence="3">
    <location>
        <begin position="886"/>
        <end position="895"/>
    </location>
</feature>
<gene>
    <name evidence="5" type="ORF">BKA67DRAFT_663386</name>
</gene>
<keyword evidence="1" id="KW-0479">Metal-binding</keyword>
<evidence type="ECO:0000256" key="2">
    <source>
        <dbReference type="SAM" id="Coils"/>
    </source>
</evidence>
<name>A0A9P8RJ77_9PEZI</name>
<feature type="region of interest" description="Disordered" evidence="3">
    <location>
        <begin position="695"/>
        <end position="736"/>
    </location>
</feature>
<dbReference type="InterPro" id="IPR000571">
    <property type="entry name" value="Znf_CCCH"/>
</dbReference>
<feature type="region of interest" description="Disordered" evidence="3">
    <location>
        <begin position="1"/>
        <end position="44"/>
    </location>
</feature>
<dbReference type="Proteomes" id="UP000758603">
    <property type="component" value="Unassembled WGS sequence"/>
</dbReference>
<organism evidence="5 6">
    <name type="scientific">Truncatella angustata</name>
    <dbReference type="NCBI Taxonomy" id="152316"/>
    <lineage>
        <taxon>Eukaryota</taxon>
        <taxon>Fungi</taxon>
        <taxon>Dikarya</taxon>
        <taxon>Ascomycota</taxon>
        <taxon>Pezizomycotina</taxon>
        <taxon>Sordariomycetes</taxon>
        <taxon>Xylariomycetidae</taxon>
        <taxon>Amphisphaeriales</taxon>
        <taxon>Sporocadaceae</taxon>
        <taxon>Truncatella</taxon>
    </lineage>
</organism>
<dbReference type="RefSeq" id="XP_045953547.1">
    <property type="nucleotide sequence ID" value="XM_046108175.1"/>
</dbReference>
<feature type="compositionally biased region" description="Polar residues" evidence="3">
    <location>
        <begin position="538"/>
        <end position="557"/>
    </location>
</feature>
<dbReference type="PROSITE" id="PS50103">
    <property type="entry name" value="ZF_C3H1"/>
    <property type="match status" value="1"/>
</dbReference>
<feature type="compositionally biased region" description="Polar residues" evidence="3">
    <location>
        <begin position="30"/>
        <end position="39"/>
    </location>
</feature>
<keyword evidence="1" id="KW-0862">Zinc</keyword>
<feature type="region of interest" description="Disordered" evidence="3">
    <location>
        <begin position="997"/>
        <end position="1032"/>
    </location>
</feature>
<feature type="compositionally biased region" description="Pro residues" evidence="3">
    <location>
        <begin position="1"/>
        <end position="18"/>
    </location>
</feature>
<dbReference type="OrthoDB" id="1922977at2759"/>
<feature type="compositionally biased region" description="Basic and acidic residues" evidence="3">
    <location>
        <begin position="431"/>
        <end position="446"/>
    </location>
</feature>
<feature type="region of interest" description="Disordered" evidence="3">
    <location>
        <begin position="504"/>
        <end position="595"/>
    </location>
</feature>
<feature type="zinc finger region" description="C3H1-type" evidence="1">
    <location>
        <begin position="1078"/>
        <end position="1106"/>
    </location>
</feature>
<accession>A0A9P8RJ77</accession>
<reference evidence="5" key="1">
    <citation type="journal article" date="2021" name="Nat. Commun.">
        <title>Genetic determinants of endophytism in the Arabidopsis root mycobiome.</title>
        <authorList>
            <person name="Mesny F."/>
            <person name="Miyauchi S."/>
            <person name="Thiergart T."/>
            <person name="Pickel B."/>
            <person name="Atanasova L."/>
            <person name="Karlsson M."/>
            <person name="Huettel B."/>
            <person name="Barry K.W."/>
            <person name="Haridas S."/>
            <person name="Chen C."/>
            <person name="Bauer D."/>
            <person name="Andreopoulos W."/>
            <person name="Pangilinan J."/>
            <person name="LaButti K."/>
            <person name="Riley R."/>
            <person name="Lipzen A."/>
            <person name="Clum A."/>
            <person name="Drula E."/>
            <person name="Henrissat B."/>
            <person name="Kohler A."/>
            <person name="Grigoriev I.V."/>
            <person name="Martin F.M."/>
            <person name="Hacquard S."/>
        </authorList>
    </citation>
    <scope>NUCLEOTIDE SEQUENCE</scope>
    <source>
        <strain evidence="5">MPI-SDFR-AT-0073</strain>
    </source>
</reference>
<feature type="region of interest" description="Disordered" evidence="3">
    <location>
        <begin position="368"/>
        <end position="488"/>
    </location>
</feature>
<keyword evidence="1" id="KW-0863">Zinc-finger</keyword>
<dbReference type="AlphaFoldDB" id="A0A9P8RJ77"/>
<proteinExistence type="predicted"/>
<feature type="compositionally biased region" description="Polar residues" evidence="3">
    <location>
        <begin position="704"/>
        <end position="714"/>
    </location>
</feature>
<keyword evidence="2" id="KW-0175">Coiled coil</keyword>
<feature type="region of interest" description="Disordered" evidence="3">
    <location>
        <begin position="862"/>
        <end position="966"/>
    </location>
</feature>
<feature type="region of interest" description="Disordered" evidence="3">
    <location>
        <begin position="651"/>
        <end position="671"/>
    </location>
</feature>
<dbReference type="GeneID" id="70137066"/>
<evidence type="ECO:0000256" key="1">
    <source>
        <dbReference type="PROSITE-ProRule" id="PRU00723"/>
    </source>
</evidence>
<comment type="caution">
    <text evidence="5">The sequence shown here is derived from an EMBL/GenBank/DDBJ whole genome shotgun (WGS) entry which is preliminary data.</text>
</comment>
<feature type="compositionally biased region" description="Polar residues" evidence="3">
    <location>
        <begin position="454"/>
        <end position="465"/>
    </location>
</feature>
<dbReference type="EMBL" id="JAGPXC010000009">
    <property type="protein sequence ID" value="KAH6647033.1"/>
    <property type="molecule type" value="Genomic_DNA"/>
</dbReference>
<feature type="compositionally biased region" description="Low complexity" evidence="3">
    <location>
        <begin position="394"/>
        <end position="411"/>
    </location>
</feature>
<protein>
    <recommendedName>
        <fullName evidence="4">C3H1-type domain-containing protein</fullName>
    </recommendedName>
</protein>